<feature type="binding site" evidence="8">
    <location>
        <begin position="191"/>
        <end position="195"/>
    </location>
    <ligand>
        <name>GTP</name>
        <dbReference type="ChEBI" id="CHEBI:37565"/>
    </ligand>
</feature>
<comment type="subcellular location">
    <subcellularLocation>
        <location evidence="8">Cytoplasm</location>
    </subcellularLocation>
</comment>
<keyword evidence="3 8" id="KW-0479">Metal-binding</keyword>
<dbReference type="GO" id="GO:0005737">
    <property type="term" value="C:cytoplasm"/>
    <property type="evidence" value="ECO:0007669"/>
    <property type="project" value="UniProtKB-SubCell"/>
</dbReference>
<dbReference type="InterPro" id="IPR006073">
    <property type="entry name" value="GTP-bd"/>
</dbReference>
<dbReference type="NCBIfam" id="TIGR02729">
    <property type="entry name" value="Obg_CgtA"/>
    <property type="match status" value="1"/>
</dbReference>
<feature type="compositionally biased region" description="Basic and acidic residues" evidence="9">
    <location>
        <begin position="356"/>
        <end position="367"/>
    </location>
</feature>
<keyword evidence="2 8" id="KW-0963">Cytoplasm</keyword>
<dbReference type="EC" id="3.6.5.-" evidence="8"/>
<evidence type="ECO:0000259" key="10">
    <source>
        <dbReference type="PROSITE" id="PS51710"/>
    </source>
</evidence>
<evidence type="ECO:0000256" key="3">
    <source>
        <dbReference type="ARBA" id="ARBA00022723"/>
    </source>
</evidence>
<dbReference type="PIRSF" id="PIRSF002401">
    <property type="entry name" value="GTP_bd_Obg/CgtA"/>
    <property type="match status" value="1"/>
</dbReference>
<feature type="binding site" evidence="8">
    <location>
        <begin position="213"/>
        <end position="216"/>
    </location>
    <ligand>
        <name>GTP</name>
        <dbReference type="ChEBI" id="CHEBI:37565"/>
    </ligand>
</feature>
<evidence type="ECO:0000256" key="8">
    <source>
        <dbReference type="HAMAP-Rule" id="MF_01454"/>
    </source>
</evidence>
<dbReference type="InterPro" id="IPR045086">
    <property type="entry name" value="OBG_GTPase"/>
</dbReference>
<feature type="region of interest" description="Disordered" evidence="9">
    <location>
        <begin position="346"/>
        <end position="386"/>
    </location>
</feature>
<dbReference type="Gene3D" id="3.40.50.300">
    <property type="entry name" value="P-loop containing nucleotide triphosphate hydrolases"/>
    <property type="match status" value="1"/>
</dbReference>
<dbReference type="NCBIfam" id="NF008956">
    <property type="entry name" value="PRK12299.1"/>
    <property type="match status" value="1"/>
</dbReference>
<comment type="subunit">
    <text evidence="8">Monomer.</text>
</comment>
<dbReference type="NCBIfam" id="NF008955">
    <property type="entry name" value="PRK12297.1"/>
    <property type="match status" value="1"/>
</dbReference>
<dbReference type="Proteomes" id="UP000295525">
    <property type="component" value="Unassembled WGS sequence"/>
</dbReference>
<dbReference type="HAMAP" id="MF_01454">
    <property type="entry name" value="GTPase_Obg"/>
    <property type="match status" value="1"/>
</dbReference>
<keyword evidence="7 8" id="KW-0342">GTP-binding</keyword>
<proteinExistence type="inferred from homology"/>
<dbReference type="InterPro" id="IPR036726">
    <property type="entry name" value="GTP1_OBG_dom_sf"/>
</dbReference>
<evidence type="ECO:0000256" key="1">
    <source>
        <dbReference type="ARBA" id="ARBA00007699"/>
    </source>
</evidence>
<feature type="compositionally biased region" description="Basic and acidic residues" evidence="9">
    <location>
        <begin position="375"/>
        <end position="386"/>
    </location>
</feature>
<gene>
    <name evidence="8" type="primary">obg</name>
    <name evidence="12" type="ORF">EDC26_12411</name>
</gene>
<evidence type="ECO:0000256" key="5">
    <source>
        <dbReference type="ARBA" id="ARBA00022801"/>
    </source>
</evidence>
<evidence type="ECO:0000313" key="12">
    <source>
        <dbReference type="EMBL" id="TCT01476.1"/>
    </source>
</evidence>
<dbReference type="PROSITE" id="PS51883">
    <property type="entry name" value="OBG"/>
    <property type="match status" value="1"/>
</dbReference>
<evidence type="ECO:0000256" key="2">
    <source>
        <dbReference type="ARBA" id="ARBA00022490"/>
    </source>
</evidence>
<comment type="caution">
    <text evidence="12">The sequence shown here is derived from an EMBL/GenBank/DDBJ whole genome shotgun (WGS) entry which is preliminary data.</text>
</comment>
<sequence>MKFVDEATIEVIAGKGGNGAASFRREKFIPKGGPDGGDGGRGGSIYAVADRNINTLIDFRYARLHRAKNGENGRGSDQYGAAAPDITLRVPVGTIVQDAETGEQLFDLDRHLEQVTLAAGGEGGAGNLHFKSSTNRAPRQWTPGKEGEQRKLRLELKVLADVGLLGMPNAGKSTLITKISNARPKIADYPFTTLHPNLGVVRTSPSRSFVVADIPGLIEGASEGAGLGHLFLRHLARTRVLLHLVDVASPDPDADPIEQAVANARAIVEELRLYDAELYAKPRWLVLNKLDMVADPEQLKQRFCDALEWAGPVFSISALTGDGTQELIWQLQDWLDAERNRAHLAQDQADGTYIAEDPRFDDTRNDSEPSPPPKQDLDDPRFRNQD</sequence>
<feature type="binding site" evidence="8">
    <location>
        <begin position="317"/>
        <end position="319"/>
    </location>
    <ligand>
        <name>GTP</name>
        <dbReference type="ChEBI" id="CHEBI:37565"/>
    </ligand>
</feature>
<dbReference type="PRINTS" id="PR00326">
    <property type="entry name" value="GTP1OBG"/>
</dbReference>
<dbReference type="InterPro" id="IPR006169">
    <property type="entry name" value="GTP1_OBG_dom"/>
</dbReference>
<dbReference type="InterPro" id="IPR031167">
    <property type="entry name" value="G_OBG"/>
</dbReference>
<dbReference type="PROSITE" id="PS51710">
    <property type="entry name" value="G_OBG"/>
    <property type="match status" value="1"/>
</dbReference>
<dbReference type="GO" id="GO:0000287">
    <property type="term" value="F:magnesium ion binding"/>
    <property type="evidence" value="ECO:0007669"/>
    <property type="project" value="InterPro"/>
</dbReference>
<feature type="domain" description="Obg" evidence="11">
    <location>
        <begin position="1"/>
        <end position="159"/>
    </location>
</feature>
<dbReference type="PANTHER" id="PTHR11702:SF31">
    <property type="entry name" value="MITOCHONDRIAL RIBOSOME-ASSOCIATED GTPASE 2"/>
    <property type="match status" value="1"/>
</dbReference>
<dbReference type="GO" id="GO:0003924">
    <property type="term" value="F:GTPase activity"/>
    <property type="evidence" value="ECO:0007669"/>
    <property type="project" value="UniProtKB-UniRule"/>
</dbReference>
<dbReference type="GO" id="GO:0043022">
    <property type="term" value="F:ribosome binding"/>
    <property type="evidence" value="ECO:0007669"/>
    <property type="project" value="UniProtKB-ARBA"/>
</dbReference>
<dbReference type="PROSITE" id="PS00905">
    <property type="entry name" value="GTP1_OBG"/>
    <property type="match status" value="1"/>
</dbReference>
<keyword evidence="5 8" id="KW-0378">Hydrolase</keyword>
<comment type="similarity">
    <text evidence="1 8">Belongs to the TRAFAC class OBG-HflX-like GTPase superfamily. OBG GTPase family.</text>
</comment>
<dbReference type="SUPFAM" id="SSF82051">
    <property type="entry name" value="Obg GTP-binding protein N-terminal domain"/>
    <property type="match status" value="1"/>
</dbReference>
<dbReference type="OrthoDB" id="9807318at2"/>
<dbReference type="GO" id="GO:0042254">
    <property type="term" value="P:ribosome biogenesis"/>
    <property type="evidence" value="ECO:0007669"/>
    <property type="project" value="UniProtKB-UniRule"/>
</dbReference>
<name>A0A4R3LP46_9BURK</name>
<dbReference type="SUPFAM" id="SSF52540">
    <property type="entry name" value="P-loop containing nucleoside triphosphate hydrolases"/>
    <property type="match status" value="1"/>
</dbReference>
<dbReference type="InterPro" id="IPR014100">
    <property type="entry name" value="GTP-bd_Obg/CgtA"/>
</dbReference>
<reference evidence="12 13" key="1">
    <citation type="submission" date="2019-03" db="EMBL/GenBank/DDBJ databases">
        <title>Genomic Encyclopedia of Type Strains, Phase IV (KMG-IV): sequencing the most valuable type-strain genomes for metagenomic binning, comparative biology and taxonomic classification.</title>
        <authorList>
            <person name="Goeker M."/>
        </authorList>
    </citation>
    <scope>NUCLEOTIDE SEQUENCE [LARGE SCALE GENOMIC DNA]</scope>
    <source>
        <strain evidence="12 13">DSM 24591</strain>
    </source>
</reference>
<dbReference type="Pfam" id="PF01926">
    <property type="entry name" value="MMR_HSR1"/>
    <property type="match status" value="1"/>
</dbReference>
<dbReference type="Pfam" id="PF01018">
    <property type="entry name" value="GTP1_OBG"/>
    <property type="match status" value="1"/>
</dbReference>
<dbReference type="Gene3D" id="2.70.210.12">
    <property type="entry name" value="GTP1/OBG domain"/>
    <property type="match status" value="1"/>
</dbReference>
<organism evidence="12 13">
    <name type="scientific">Paralcaligenes ureilyticus</name>
    <dbReference type="NCBI Taxonomy" id="627131"/>
    <lineage>
        <taxon>Bacteria</taxon>
        <taxon>Pseudomonadati</taxon>
        <taxon>Pseudomonadota</taxon>
        <taxon>Betaproteobacteria</taxon>
        <taxon>Burkholderiales</taxon>
        <taxon>Alcaligenaceae</taxon>
        <taxon>Paralcaligenes</taxon>
    </lineage>
</organism>
<keyword evidence="6 8" id="KW-0460">Magnesium</keyword>
<accession>A0A4R3LP46</accession>
<protein>
    <recommendedName>
        <fullName evidence="8">GTPase Obg</fullName>
        <ecNumber evidence="8">3.6.5.-</ecNumber>
    </recommendedName>
    <alternativeName>
        <fullName evidence="8">GTP-binding protein Obg</fullName>
    </alternativeName>
</protein>
<feature type="binding site" evidence="8">
    <location>
        <position position="193"/>
    </location>
    <ligand>
        <name>Mg(2+)</name>
        <dbReference type="ChEBI" id="CHEBI:18420"/>
    </ligand>
</feature>
<dbReference type="InterPro" id="IPR006074">
    <property type="entry name" value="GTP1-OBG_CS"/>
</dbReference>
<dbReference type="InterPro" id="IPR027417">
    <property type="entry name" value="P-loop_NTPase"/>
</dbReference>
<feature type="domain" description="OBG-type G" evidence="10">
    <location>
        <begin position="160"/>
        <end position="336"/>
    </location>
</feature>
<evidence type="ECO:0000259" key="11">
    <source>
        <dbReference type="PROSITE" id="PS51883"/>
    </source>
</evidence>
<keyword evidence="13" id="KW-1185">Reference proteome</keyword>
<comment type="cofactor">
    <cofactor evidence="8">
        <name>Mg(2+)</name>
        <dbReference type="ChEBI" id="CHEBI:18420"/>
    </cofactor>
</comment>
<comment type="function">
    <text evidence="8">An essential GTPase which binds GTP, GDP and possibly (p)ppGpp with moderate affinity, with high nucleotide exchange rates and a fairly low GTP hydrolysis rate. Plays a role in control of the cell cycle, stress response, ribosome biogenesis and in those bacteria that undergo differentiation, in morphogenesis control.</text>
</comment>
<feature type="binding site" evidence="8">
    <location>
        <begin position="288"/>
        <end position="291"/>
    </location>
    <ligand>
        <name>GTP</name>
        <dbReference type="ChEBI" id="CHEBI:37565"/>
    </ligand>
</feature>
<evidence type="ECO:0000256" key="6">
    <source>
        <dbReference type="ARBA" id="ARBA00022842"/>
    </source>
</evidence>
<keyword evidence="4 8" id="KW-0547">Nucleotide-binding</keyword>
<dbReference type="CDD" id="cd01898">
    <property type="entry name" value="Obg"/>
    <property type="match status" value="1"/>
</dbReference>
<feature type="binding site" evidence="8">
    <location>
        <begin position="166"/>
        <end position="173"/>
    </location>
    <ligand>
        <name>GTP</name>
        <dbReference type="ChEBI" id="CHEBI:37565"/>
    </ligand>
</feature>
<dbReference type="RefSeq" id="WP_132585940.1">
    <property type="nucleotide sequence ID" value="NZ_SMAJ01000024.1"/>
</dbReference>
<evidence type="ECO:0000256" key="9">
    <source>
        <dbReference type="SAM" id="MobiDB-lite"/>
    </source>
</evidence>
<feature type="binding site" evidence="8">
    <location>
        <position position="173"/>
    </location>
    <ligand>
        <name>Mg(2+)</name>
        <dbReference type="ChEBI" id="CHEBI:18420"/>
    </ligand>
</feature>
<dbReference type="EMBL" id="SMAJ01000024">
    <property type="protein sequence ID" value="TCT01476.1"/>
    <property type="molecule type" value="Genomic_DNA"/>
</dbReference>
<dbReference type="PANTHER" id="PTHR11702">
    <property type="entry name" value="DEVELOPMENTALLY REGULATED GTP-BINDING PROTEIN-RELATED"/>
    <property type="match status" value="1"/>
</dbReference>
<evidence type="ECO:0000313" key="13">
    <source>
        <dbReference type="Proteomes" id="UP000295525"/>
    </source>
</evidence>
<dbReference type="FunFam" id="2.70.210.12:FF:000001">
    <property type="entry name" value="GTPase Obg"/>
    <property type="match status" value="1"/>
</dbReference>
<evidence type="ECO:0000256" key="4">
    <source>
        <dbReference type="ARBA" id="ARBA00022741"/>
    </source>
</evidence>
<dbReference type="GO" id="GO:0005525">
    <property type="term" value="F:GTP binding"/>
    <property type="evidence" value="ECO:0007669"/>
    <property type="project" value="UniProtKB-UniRule"/>
</dbReference>
<dbReference type="AlphaFoldDB" id="A0A4R3LP46"/>
<evidence type="ECO:0000256" key="7">
    <source>
        <dbReference type="ARBA" id="ARBA00023134"/>
    </source>
</evidence>
<feature type="region of interest" description="Disordered" evidence="9">
    <location>
        <begin position="123"/>
        <end position="147"/>
    </location>
</feature>